<dbReference type="InterPro" id="IPR002575">
    <property type="entry name" value="Aminoglycoside_PTrfase"/>
</dbReference>
<keyword evidence="2" id="KW-0808">Transferase</keyword>
<evidence type="ECO:0000313" key="3">
    <source>
        <dbReference type="Proteomes" id="UP000239203"/>
    </source>
</evidence>
<dbReference type="EMBL" id="PTIX01000015">
    <property type="protein sequence ID" value="PPK65299.1"/>
    <property type="molecule type" value="Genomic_DNA"/>
</dbReference>
<evidence type="ECO:0000259" key="1">
    <source>
        <dbReference type="Pfam" id="PF01636"/>
    </source>
</evidence>
<gene>
    <name evidence="2" type="ORF">CLV40_115146</name>
</gene>
<dbReference type="AlphaFoldDB" id="A0A2S6GJA5"/>
<name>A0A2S6GJA5_9PSEU</name>
<dbReference type="InterPro" id="IPR011009">
    <property type="entry name" value="Kinase-like_dom_sf"/>
</dbReference>
<dbReference type="GO" id="GO:0016740">
    <property type="term" value="F:transferase activity"/>
    <property type="evidence" value="ECO:0007669"/>
    <property type="project" value="UniProtKB-KW"/>
</dbReference>
<dbReference type="Pfam" id="PF01636">
    <property type="entry name" value="APH"/>
    <property type="match status" value="1"/>
</dbReference>
<keyword evidence="3" id="KW-1185">Reference proteome</keyword>
<dbReference type="SUPFAM" id="SSF56112">
    <property type="entry name" value="Protein kinase-like (PK-like)"/>
    <property type="match status" value="1"/>
</dbReference>
<dbReference type="Proteomes" id="UP000239203">
    <property type="component" value="Unassembled WGS sequence"/>
</dbReference>
<dbReference type="OrthoDB" id="3328272at2"/>
<organism evidence="2 3">
    <name type="scientific">Actinokineospora auranticolor</name>
    <dbReference type="NCBI Taxonomy" id="155976"/>
    <lineage>
        <taxon>Bacteria</taxon>
        <taxon>Bacillati</taxon>
        <taxon>Actinomycetota</taxon>
        <taxon>Actinomycetes</taxon>
        <taxon>Pseudonocardiales</taxon>
        <taxon>Pseudonocardiaceae</taxon>
        <taxon>Actinokineospora</taxon>
    </lineage>
</organism>
<proteinExistence type="predicted"/>
<protein>
    <submittedName>
        <fullName evidence="2">Phosphotransferase family enzyme</fullName>
    </submittedName>
</protein>
<accession>A0A2S6GJA5</accession>
<sequence>MEGVSVARETSAQVVEAVSVAARGVVNGRVVGVDRLRGGSKKGVYRVRFDGGSSVVVYRWAAEENFWPEVAEVDVFADASGMDLFLAAGRVLDEVGVRTPRVLAVGVDVVVVEDVSGGTLESVLGTDRARVALGDLARFLGAMRGRRSPGFGRVDRPLITGSSCERVVFDRAVRDLAEAAGRDGRVERAHDDLRELVVALRERVAPRAEYGLIHGELGPDHVLVGADGGAVLIDVEGLMFFDVEWEHVFLRLRFGPHYAPLACSDLDGARLDFYGLAMRLSLVAGPLRLLDGDFPDREFMVRVVERNLGEALALLP</sequence>
<dbReference type="Gene3D" id="3.90.1200.10">
    <property type="match status" value="1"/>
</dbReference>
<feature type="domain" description="Aminoglycoside phosphotransferase" evidence="1">
    <location>
        <begin position="81"/>
        <end position="240"/>
    </location>
</feature>
<evidence type="ECO:0000313" key="2">
    <source>
        <dbReference type="EMBL" id="PPK65299.1"/>
    </source>
</evidence>
<comment type="caution">
    <text evidence="2">The sequence shown here is derived from an EMBL/GenBank/DDBJ whole genome shotgun (WGS) entry which is preliminary data.</text>
</comment>
<reference evidence="2 3" key="1">
    <citation type="submission" date="2018-02" db="EMBL/GenBank/DDBJ databases">
        <title>Genomic Encyclopedia of Archaeal and Bacterial Type Strains, Phase II (KMG-II): from individual species to whole genera.</title>
        <authorList>
            <person name="Goeker M."/>
        </authorList>
    </citation>
    <scope>NUCLEOTIDE SEQUENCE [LARGE SCALE GENOMIC DNA]</scope>
    <source>
        <strain evidence="2 3">YU 961-1</strain>
    </source>
</reference>